<evidence type="ECO:0008006" key="2">
    <source>
        <dbReference type="Google" id="ProtNLM"/>
    </source>
</evidence>
<sequence>LCVKGYLAGHRHMDDIINTVLLMVTPISNLWKRFHPKMSERGAANFMICTCIDPYNKSATVGYDLIQYLQQVIEK</sequence>
<dbReference type="InParanoid" id="A0A059BB12"/>
<protein>
    <recommendedName>
        <fullName evidence="2">O-acyltransferase WSD1 C-terminal domain-containing protein</fullName>
    </recommendedName>
</protein>
<gene>
    <name evidence="1" type="ORF">EUGRSUZ_G004491</name>
</gene>
<accession>A0A059BB12</accession>
<dbReference type="STRING" id="71139.A0A059BB12"/>
<evidence type="ECO:0000313" key="1">
    <source>
        <dbReference type="EMBL" id="KCW62855.1"/>
    </source>
</evidence>
<feature type="non-terminal residue" evidence="1">
    <location>
        <position position="1"/>
    </location>
</feature>
<name>A0A059BB12_EUCGR</name>
<dbReference type="AlphaFoldDB" id="A0A059BB12"/>
<dbReference type="EMBL" id="KK198759">
    <property type="protein sequence ID" value="KCW62855.1"/>
    <property type="molecule type" value="Genomic_DNA"/>
</dbReference>
<reference evidence="1" key="1">
    <citation type="submission" date="2013-07" db="EMBL/GenBank/DDBJ databases">
        <title>The genome of Eucalyptus grandis.</title>
        <authorList>
            <person name="Schmutz J."/>
            <person name="Hayes R."/>
            <person name="Myburg A."/>
            <person name="Tuskan G."/>
            <person name="Grattapaglia D."/>
            <person name="Rokhsar D.S."/>
        </authorList>
    </citation>
    <scope>NUCLEOTIDE SEQUENCE</scope>
    <source>
        <tissue evidence="1">Leaf extractions</tissue>
    </source>
</reference>
<organism evidence="1">
    <name type="scientific">Eucalyptus grandis</name>
    <name type="common">Flooded gum</name>
    <dbReference type="NCBI Taxonomy" id="71139"/>
    <lineage>
        <taxon>Eukaryota</taxon>
        <taxon>Viridiplantae</taxon>
        <taxon>Streptophyta</taxon>
        <taxon>Embryophyta</taxon>
        <taxon>Tracheophyta</taxon>
        <taxon>Spermatophyta</taxon>
        <taxon>Magnoliopsida</taxon>
        <taxon>eudicotyledons</taxon>
        <taxon>Gunneridae</taxon>
        <taxon>Pentapetalae</taxon>
        <taxon>rosids</taxon>
        <taxon>malvids</taxon>
        <taxon>Myrtales</taxon>
        <taxon>Myrtaceae</taxon>
        <taxon>Myrtoideae</taxon>
        <taxon>Eucalypteae</taxon>
        <taxon>Eucalyptus</taxon>
    </lineage>
</organism>
<proteinExistence type="predicted"/>